<feature type="domain" description="Endoplasmic reticulum metallopeptidase 1/1-A TM" evidence="18">
    <location>
        <begin position="431"/>
        <end position="621"/>
    </location>
</feature>
<dbReference type="GO" id="GO:0006508">
    <property type="term" value="P:proteolysis"/>
    <property type="evidence" value="ECO:0007669"/>
    <property type="project" value="UniProtKB-KW"/>
</dbReference>
<dbReference type="GO" id="GO:0046872">
    <property type="term" value="F:metal ion binding"/>
    <property type="evidence" value="ECO:0007669"/>
    <property type="project" value="UniProtKB-KW"/>
</dbReference>
<comment type="subcellular location">
    <subcellularLocation>
        <location evidence="2">Endoplasmic reticulum membrane</location>
        <topology evidence="2">Multi-pass membrane protein</topology>
    </subcellularLocation>
</comment>
<feature type="transmembrane region" description="Helical" evidence="15">
    <location>
        <begin position="369"/>
        <end position="390"/>
    </location>
</feature>
<evidence type="ECO:0000256" key="12">
    <source>
        <dbReference type="ARBA" id="ARBA00023136"/>
    </source>
</evidence>
<evidence type="ECO:0000313" key="20">
    <source>
        <dbReference type="Proteomes" id="UP000075886"/>
    </source>
</evidence>
<evidence type="ECO:0000256" key="3">
    <source>
        <dbReference type="ARBA" id="ARBA00010918"/>
    </source>
</evidence>
<evidence type="ECO:0000259" key="18">
    <source>
        <dbReference type="Pfam" id="PF22249"/>
    </source>
</evidence>
<dbReference type="Pfam" id="PF22248">
    <property type="entry name" value="ERMP1_C"/>
    <property type="match status" value="1"/>
</dbReference>
<evidence type="ECO:0000256" key="6">
    <source>
        <dbReference type="ARBA" id="ARBA00022723"/>
    </source>
</evidence>
<keyword evidence="7" id="KW-0378">Hydrolase</keyword>
<dbReference type="InterPro" id="IPR053974">
    <property type="entry name" value="ERMP1_1-A_TM"/>
</dbReference>
<feature type="transmembrane region" description="Helical" evidence="15">
    <location>
        <begin position="506"/>
        <end position="526"/>
    </location>
</feature>
<dbReference type="Pfam" id="PF22249">
    <property type="entry name" value="ERMP1-TM"/>
    <property type="match status" value="1"/>
</dbReference>
<feature type="domain" description="Peptidase M28" evidence="16">
    <location>
        <begin position="136"/>
        <end position="328"/>
    </location>
</feature>
<comment type="similarity">
    <text evidence="3">Belongs to the peptidase M28 family.</text>
</comment>
<dbReference type="PANTHER" id="PTHR12147:SF22">
    <property type="entry name" value="ENDOPLASMIC RETICULUM METALLOPEPTIDASE 1"/>
    <property type="match status" value="1"/>
</dbReference>
<name>A0A182QFE3_9DIPT</name>
<reference evidence="20" key="1">
    <citation type="submission" date="2014-01" db="EMBL/GenBank/DDBJ databases">
        <title>The Genome Sequence of Anopheles farauti FAR1 (V2).</title>
        <authorList>
            <consortium name="The Broad Institute Genomics Platform"/>
            <person name="Neafsey D.E."/>
            <person name="Besansky N."/>
            <person name="Howell P."/>
            <person name="Walton C."/>
            <person name="Young S.K."/>
            <person name="Zeng Q."/>
            <person name="Gargeya S."/>
            <person name="Fitzgerald M."/>
            <person name="Haas B."/>
            <person name="Abouelleil A."/>
            <person name="Allen A.W."/>
            <person name="Alvarado L."/>
            <person name="Arachchi H.M."/>
            <person name="Berlin A.M."/>
            <person name="Chapman S.B."/>
            <person name="Gainer-Dewar J."/>
            <person name="Goldberg J."/>
            <person name="Griggs A."/>
            <person name="Gujja S."/>
            <person name="Hansen M."/>
            <person name="Howarth C."/>
            <person name="Imamovic A."/>
            <person name="Ireland A."/>
            <person name="Larimer J."/>
            <person name="McCowan C."/>
            <person name="Murphy C."/>
            <person name="Pearson M."/>
            <person name="Poon T.W."/>
            <person name="Priest M."/>
            <person name="Roberts A."/>
            <person name="Saif S."/>
            <person name="Shea T."/>
            <person name="Sisk P."/>
            <person name="Sykes S."/>
            <person name="Wortman J."/>
            <person name="Nusbaum C."/>
            <person name="Birren B."/>
        </authorList>
    </citation>
    <scope>NUCLEOTIDE SEQUENCE [LARGE SCALE GENOMIC DNA]</scope>
    <source>
        <strain evidence="20">FAR1</strain>
    </source>
</reference>
<evidence type="ECO:0000256" key="14">
    <source>
        <dbReference type="ARBA" id="ARBA00078796"/>
    </source>
</evidence>
<evidence type="ECO:0000256" key="7">
    <source>
        <dbReference type="ARBA" id="ARBA00022801"/>
    </source>
</evidence>
<evidence type="ECO:0000256" key="11">
    <source>
        <dbReference type="ARBA" id="ARBA00023049"/>
    </source>
</evidence>
<keyword evidence="20" id="KW-1185">Reference proteome</keyword>
<dbReference type="InterPro" id="IPR007484">
    <property type="entry name" value="Peptidase_M28"/>
</dbReference>
<protein>
    <recommendedName>
        <fullName evidence="14">FXNA-like protease</fullName>
    </recommendedName>
</protein>
<keyword evidence="4" id="KW-0645">Protease</keyword>
<evidence type="ECO:0000256" key="8">
    <source>
        <dbReference type="ARBA" id="ARBA00022824"/>
    </source>
</evidence>
<dbReference type="InterPro" id="IPR053973">
    <property type="entry name" value="ERMP1-like_C"/>
</dbReference>
<feature type="transmembrane region" description="Helical" evidence="15">
    <location>
        <begin position="608"/>
        <end position="629"/>
    </location>
</feature>
<organism evidence="19 20">
    <name type="scientific">Anopheles farauti</name>
    <dbReference type="NCBI Taxonomy" id="69004"/>
    <lineage>
        <taxon>Eukaryota</taxon>
        <taxon>Metazoa</taxon>
        <taxon>Ecdysozoa</taxon>
        <taxon>Arthropoda</taxon>
        <taxon>Hexapoda</taxon>
        <taxon>Insecta</taxon>
        <taxon>Pterygota</taxon>
        <taxon>Neoptera</taxon>
        <taxon>Endopterygota</taxon>
        <taxon>Diptera</taxon>
        <taxon>Nematocera</taxon>
        <taxon>Culicoidea</taxon>
        <taxon>Culicidae</taxon>
        <taxon>Anophelinae</taxon>
        <taxon>Anopheles</taxon>
    </lineage>
</organism>
<dbReference type="PANTHER" id="PTHR12147">
    <property type="entry name" value="METALLOPEPTIDASE M28 FAMILY MEMBER"/>
    <property type="match status" value="1"/>
</dbReference>
<evidence type="ECO:0000256" key="4">
    <source>
        <dbReference type="ARBA" id="ARBA00022670"/>
    </source>
</evidence>
<dbReference type="InterPro" id="IPR045175">
    <property type="entry name" value="M28_fam"/>
</dbReference>
<evidence type="ECO:0000256" key="1">
    <source>
        <dbReference type="ARBA" id="ARBA00001947"/>
    </source>
</evidence>
<evidence type="ECO:0000313" key="19">
    <source>
        <dbReference type="EnsemblMetazoa" id="AFAF009074-PA"/>
    </source>
</evidence>
<sequence length="881" mass="98020">MKSKEYNYDPNIHRLPWYGGWLLLALVAFCGTVSYLSFFHLPPALTEADLAQHPSAFNGARAWDALERLDAIGPKPTGSRANEVEAVQLLEHELSLINASRHIAQEVLYDKQITSGQYGINFFGSSMTSVYRRVQNLIVKLVGAEDQHALMLNCHFDSVASSPGASDDCGSCAVMLELLRVLTRQPAKLRHSIVFLFNGAEETPLQASHGFITGHRWARDIRAFLNLESAGSGGKELLFQSGPHHPWLIEAYSRAVRHPFGQAVGEEIFQSGLIPSDTDFRIFRDFGHIPGLDFAHIFNGYRYHTRYDSVKYLSPAVLQRTGDNMLSLVRLLANGDQLARAAERATGHTVYFDFLGLFFVSYSATEGTVLNVLVSVGGLLIGCWNVLTIVGWSHWRSVVLEMLHGFVATLVGAGAAIGLNLASAYGLDQFADRSMAWYSSYGLAIGLYCVPTMMLLLIAHREFHRLFSKSKTVLSLTLTVQARITGVFFFWSLITLGATVYGLRSAYVIAILLILSLFGTTLITLLKLQSFPSGYWLTIYLIVQSVALLWTTQFFHIFANIFIPITGRSGADDNPDFIIGIVAAGCTIFAISFLVPLINLLRKPYRTVGALVVLFVAGLILAIATPIGFPYRAAGTSPDQEPKVQRILVQHTVRQFFEHNDTGRIRATDAGYLFRLWDRHNERTVRDVLYEQREQLIRPTALPECKTVVFCGLPGSAIRFSSLWSPQSKPPNAPDAMQLLLKAREDHHLPGGKSKVTLRFDLIGSFQASVLLRLQRNVTLASWNLSTVVPKQLTVSGGHRAYFVLITHGLPDEPMELILDLQKEGGKEDITIENPLLDISVSSNFWEYHEHFTDSFHKFVASFPDWAHVVPSLAVVNVYSF</sequence>
<feature type="transmembrane region" description="Helical" evidence="15">
    <location>
        <begin position="438"/>
        <end position="460"/>
    </location>
</feature>
<keyword evidence="11" id="KW-0482">Metalloprotease</keyword>
<dbReference type="FunFam" id="3.40.630.10:FF:000008">
    <property type="entry name" value="Endoplasmic reticulum metallopeptidase 1"/>
    <property type="match status" value="1"/>
</dbReference>
<evidence type="ECO:0000259" key="17">
    <source>
        <dbReference type="Pfam" id="PF22248"/>
    </source>
</evidence>
<keyword evidence="12 15" id="KW-0472">Membrane</keyword>
<dbReference type="AlphaFoldDB" id="A0A182QFE3"/>
<evidence type="ECO:0000256" key="15">
    <source>
        <dbReference type="SAM" id="Phobius"/>
    </source>
</evidence>
<dbReference type="VEuPathDB" id="VectorBase:AFAF009074"/>
<feature type="transmembrane region" description="Helical" evidence="15">
    <location>
        <begin position="21"/>
        <end position="41"/>
    </location>
</feature>
<keyword evidence="13" id="KW-0325">Glycoprotein</keyword>
<evidence type="ECO:0000256" key="13">
    <source>
        <dbReference type="ARBA" id="ARBA00023180"/>
    </source>
</evidence>
<proteinExistence type="inferred from homology"/>
<evidence type="ECO:0000259" key="16">
    <source>
        <dbReference type="Pfam" id="PF04389"/>
    </source>
</evidence>
<keyword evidence="6" id="KW-0479">Metal-binding</keyword>
<dbReference type="Pfam" id="PF04389">
    <property type="entry name" value="Peptidase_M28"/>
    <property type="match status" value="1"/>
</dbReference>
<keyword evidence="10 15" id="KW-1133">Transmembrane helix</keyword>
<dbReference type="GO" id="GO:0008235">
    <property type="term" value="F:metalloexopeptidase activity"/>
    <property type="evidence" value="ECO:0007669"/>
    <property type="project" value="InterPro"/>
</dbReference>
<dbReference type="EMBL" id="AXCN02000307">
    <property type="status" value="NOT_ANNOTATED_CDS"/>
    <property type="molecule type" value="Genomic_DNA"/>
</dbReference>
<feature type="transmembrane region" description="Helical" evidence="15">
    <location>
        <begin position="472"/>
        <end position="494"/>
    </location>
</feature>
<reference evidence="19" key="2">
    <citation type="submission" date="2020-05" db="UniProtKB">
        <authorList>
            <consortium name="EnsemblMetazoa"/>
        </authorList>
    </citation>
    <scope>IDENTIFICATION</scope>
    <source>
        <strain evidence="19">FAR1</strain>
    </source>
</reference>
<accession>A0A182QFE3</accession>
<dbReference type="STRING" id="69004.A0A182QFE3"/>
<evidence type="ECO:0000256" key="10">
    <source>
        <dbReference type="ARBA" id="ARBA00022989"/>
    </source>
</evidence>
<evidence type="ECO:0000256" key="5">
    <source>
        <dbReference type="ARBA" id="ARBA00022692"/>
    </source>
</evidence>
<dbReference type="Gene3D" id="3.40.630.10">
    <property type="entry name" value="Zn peptidases"/>
    <property type="match status" value="1"/>
</dbReference>
<feature type="domain" description="Endoplasmic reticulum metallopeptidase 1-like C-terminal" evidence="17">
    <location>
        <begin position="642"/>
        <end position="879"/>
    </location>
</feature>
<dbReference type="SUPFAM" id="SSF53187">
    <property type="entry name" value="Zn-dependent exopeptidases"/>
    <property type="match status" value="1"/>
</dbReference>
<dbReference type="CDD" id="cd03875">
    <property type="entry name" value="M28_Fxna_like"/>
    <property type="match status" value="1"/>
</dbReference>
<dbReference type="Proteomes" id="UP000075886">
    <property type="component" value="Unassembled WGS sequence"/>
</dbReference>
<dbReference type="InterPro" id="IPR048024">
    <property type="entry name" value="Fxna-like_M28_dom"/>
</dbReference>
<keyword evidence="8" id="KW-0256">Endoplasmic reticulum</keyword>
<feature type="transmembrane region" description="Helical" evidence="15">
    <location>
        <begin position="538"/>
        <end position="565"/>
    </location>
</feature>
<keyword evidence="5 15" id="KW-0812">Transmembrane</keyword>
<evidence type="ECO:0000256" key="2">
    <source>
        <dbReference type="ARBA" id="ARBA00004477"/>
    </source>
</evidence>
<dbReference type="EnsemblMetazoa" id="AFAF009074-RA">
    <property type="protein sequence ID" value="AFAF009074-PA"/>
    <property type="gene ID" value="AFAF009074"/>
</dbReference>
<evidence type="ECO:0000256" key="9">
    <source>
        <dbReference type="ARBA" id="ARBA00022833"/>
    </source>
</evidence>
<comment type="cofactor">
    <cofactor evidence="1">
        <name>Zn(2+)</name>
        <dbReference type="ChEBI" id="CHEBI:29105"/>
    </cofactor>
</comment>
<dbReference type="GO" id="GO:0005789">
    <property type="term" value="C:endoplasmic reticulum membrane"/>
    <property type="evidence" value="ECO:0007669"/>
    <property type="project" value="UniProtKB-SubCell"/>
</dbReference>
<keyword evidence="9" id="KW-0862">Zinc</keyword>
<feature type="transmembrane region" description="Helical" evidence="15">
    <location>
        <begin position="402"/>
        <end position="426"/>
    </location>
</feature>
<feature type="transmembrane region" description="Helical" evidence="15">
    <location>
        <begin position="577"/>
        <end position="601"/>
    </location>
</feature>